<evidence type="ECO:0000259" key="5">
    <source>
        <dbReference type="SMART" id="SM00656"/>
    </source>
</evidence>
<dbReference type="GO" id="GO:0000272">
    <property type="term" value="P:polysaccharide catabolic process"/>
    <property type="evidence" value="ECO:0007669"/>
    <property type="project" value="UniProtKB-KW"/>
</dbReference>
<dbReference type="AlphaFoldDB" id="A0A4R4TZB3"/>
<accession>A0A4R4TZB3</accession>
<evidence type="ECO:0000256" key="4">
    <source>
        <dbReference type="SAM" id="SignalP"/>
    </source>
</evidence>
<dbReference type="GO" id="GO:0030570">
    <property type="term" value="F:pectate lyase activity"/>
    <property type="evidence" value="ECO:0007669"/>
    <property type="project" value="InterPro"/>
</dbReference>
<feature type="domain" description="Pectate lyase" evidence="5">
    <location>
        <begin position="109"/>
        <end position="371"/>
    </location>
</feature>
<dbReference type="InterPro" id="IPR012334">
    <property type="entry name" value="Pectin_lyas_fold"/>
</dbReference>
<dbReference type="InterPro" id="IPR011050">
    <property type="entry name" value="Pectin_lyase_fold/virulence"/>
</dbReference>
<reference evidence="6 7" key="1">
    <citation type="submission" date="2019-03" db="EMBL/GenBank/DDBJ databases">
        <title>Draft genome sequences of novel Actinobacteria.</title>
        <authorList>
            <person name="Sahin N."/>
            <person name="Ay H."/>
            <person name="Saygin H."/>
        </authorList>
    </citation>
    <scope>NUCLEOTIDE SEQUENCE [LARGE SCALE GENOMIC DNA]</scope>
    <source>
        <strain evidence="6 7">DSM 41900</strain>
    </source>
</reference>
<dbReference type="InterPro" id="IPR002022">
    <property type="entry name" value="Pec_lyase"/>
</dbReference>
<keyword evidence="2" id="KW-0119">Carbohydrate metabolism</keyword>
<dbReference type="InterPro" id="IPR045032">
    <property type="entry name" value="PEL"/>
</dbReference>
<protein>
    <submittedName>
        <fullName evidence="6">Pectate lyase</fullName>
    </submittedName>
</protein>
<dbReference type="EMBL" id="SMKI01000014">
    <property type="protein sequence ID" value="TDC79559.1"/>
    <property type="molecule type" value="Genomic_DNA"/>
</dbReference>
<organism evidence="6 7">
    <name type="scientific">Streptomyces hainanensis</name>
    <dbReference type="NCBI Taxonomy" id="402648"/>
    <lineage>
        <taxon>Bacteria</taxon>
        <taxon>Bacillati</taxon>
        <taxon>Actinomycetota</taxon>
        <taxon>Actinomycetes</taxon>
        <taxon>Kitasatosporales</taxon>
        <taxon>Streptomycetaceae</taxon>
        <taxon>Streptomyces</taxon>
    </lineage>
</organism>
<gene>
    <name evidence="6" type="ORF">E1283_02415</name>
</gene>
<dbReference type="Pfam" id="PF00544">
    <property type="entry name" value="Pectate_lyase_4"/>
    <property type="match status" value="1"/>
</dbReference>
<name>A0A4R4TZB3_9ACTN</name>
<dbReference type="Proteomes" id="UP000295345">
    <property type="component" value="Unassembled WGS sequence"/>
</dbReference>
<evidence type="ECO:0000313" key="7">
    <source>
        <dbReference type="Proteomes" id="UP000295345"/>
    </source>
</evidence>
<feature type="signal peptide" evidence="4">
    <location>
        <begin position="1"/>
        <end position="26"/>
    </location>
</feature>
<comment type="caution">
    <text evidence="6">The sequence shown here is derived from an EMBL/GenBank/DDBJ whole genome shotgun (WGS) entry which is preliminary data.</text>
</comment>
<keyword evidence="1 2" id="KW-0456">Lyase</keyword>
<comment type="similarity">
    <text evidence="2">Belongs to the polysaccharide lyase 1 family.</text>
</comment>
<evidence type="ECO:0000256" key="3">
    <source>
        <dbReference type="SAM" id="MobiDB-lite"/>
    </source>
</evidence>
<evidence type="ECO:0000256" key="2">
    <source>
        <dbReference type="RuleBase" id="RU361173"/>
    </source>
</evidence>
<keyword evidence="4" id="KW-0732">Signal</keyword>
<dbReference type="PANTHER" id="PTHR31683">
    <property type="entry name" value="PECTATE LYASE 18-RELATED"/>
    <property type="match status" value="1"/>
</dbReference>
<evidence type="ECO:0000313" key="6">
    <source>
        <dbReference type="EMBL" id="TDC79559.1"/>
    </source>
</evidence>
<dbReference type="GO" id="GO:0005576">
    <property type="term" value="C:extracellular region"/>
    <property type="evidence" value="ECO:0007669"/>
    <property type="project" value="UniProtKB-SubCell"/>
</dbReference>
<feature type="region of interest" description="Disordered" evidence="3">
    <location>
        <begin position="28"/>
        <end position="70"/>
    </location>
</feature>
<keyword evidence="2" id="KW-0964">Secreted</keyword>
<evidence type="ECO:0000256" key="1">
    <source>
        <dbReference type="ARBA" id="ARBA00023239"/>
    </source>
</evidence>
<dbReference type="Gene3D" id="2.160.20.10">
    <property type="entry name" value="Single-stranded right-handed beta-helix, Pectin lyase-like"/>
    <property type="match status" value="1"/>
</dbReference>
<feature type="compositionally biased region" description="Low complexity" evidence="3">
    <location>
        <begin position="28"/>
        <end position="41"/>
    </location>
</feature>
<comment type="subcellular location">
    <subcellularLocation>
        <location evidence="2">Secreted</location>
    </subcellularLocation>
</comment>
<dbReference type="OrthoDB" id="9804661at2"/>
<dbReference type="SMART" id="SM00656">
    <property type="entry name" value="Amb_all"/>
    <property type="match status" value="1"/>
</dbReference>
<keyword evidence="7" id="KW-1185">Reference proteome</keyword>
<keyword evidence="2" id="KW-0624">Polysaccharide degradation</keyword>
<feature type="chain" id="PRO_5020928474" evidence="4">
    <location>
        <begin position="27"/>
        <end position="443"/>
    </location>
</feature>
<dbReference type="PANTHER" id="PTHR31683:SF18">
    <property type="entry name" value="PECTATE LYASE 21-RELATED"/>
    <property type="match status" value="1"/>
</dbReference>
<dbReference type="RefSeq" id="WP_132816052.1">
    <property type="nucleotide sequence ID" value="NZ_SMKI01000014.1"/>
</dbReference>
<sequence length="443" mass="47559">MFLRRLAVLGCAALGLGLLPPAAAVAESSATGSPTTGSSFAPPDPGRAVLRAGDGWGSAEGPVTGGSAADAEHDYTVTTREELAAALADDPGAPRIIRIRGTIDANTDAAGNPLSCEDYATDGYTLDGYLAAYDPGTWGDADPSGPMEEARTASELRQRARVVLSVPSDTTIVGAGRGARLLGATLDVRRRENVVVRDLTFEDTFDCFPQWDPTDGEFGAWNSEYDSLVLYGSRRVWVDHNTFTDGRRPDAEQPEYFGRLFQQHDGQLDVVRGTDLVTISWNVFTEHDKTMLIGNGDGAGADDRGRLRVTLHHNLFHNVNSRTPRVRFGQVDAYNNHFRQDPGAAYSYHWGIGLESALVAEYNAVTLPADIAPAEVIHRWNPNTSMTEHGNRVNGRPVDLLAAHNAANPDAAIGSDAGWTPTLRARVDHPLVVPALVALWAGA</sequence>
<dbReference type="SUPFAM" id="SSF51126">
    <property type="entry name" value="Pectin lyase-like"/>
    <property type="match status" value="1"/>
</dbReference>
<proteinExistence type="inferred from homology"/>